<dbReference type="GO" id="GO:0005737">
    <property type="term" value="C:cytoplasm"/>
    <property type="evidence" value="ECO:0007669"/>
    <property type="project" value="UniProtKB-SubCell"/>
</dbReference>
<gene>
    <name evidence="8" type="ORF">FZEAL_2217</name>
</gene>
<keyword evidence="4" id="KW-0963">Cytoplasm</keyword>
<evidence type="ECO:0000313" key="9">
    <source>
        <dbReference type="Proteomes" id="UP000635477"/>
    </source>
</evidence>
<evidence type="ECO:0000256" key="5">
    <source>
        <dbReference type="ARBA" id="ARBA00022603"/>
    </source>
</evidence>
<reference evidence="8" key="2">
    <citation type="submission" date="2020-05" db="EMBL/GenBank/DDBJ databases">
        <authorList>
            <person name="Kim H.-S."/>
            <person name="Proctor R.H."/>
            <person name="Brown D.W."/>
        </authorList>
    </citation>
    <scope>NUCLEOTIDE SEQUENCE</scope>
    <source>
        <strain evidence="8">NRRL 22465</strain>
    </source>
</reference>
<protein>
    <recommendedName>
        <fullName evidence="3">protein-L-isoaspartate(D-aspartate) O-methyltransferase</fullName>
        <ecNumber evidence="3">2.1.1.77</ecNumber>
    </recommendedName>
</protein>
<dbReference type="CDD" id="cd02440">
    <property type="entry name" value="AdoMet_MTases"/>
    <property type="match status" value="1"/>
</dbReference>
<dbReference type="InterPro" id="IPR000682">
    <property type="entry name" value="PCMT"/>
</dbReference>
<evidence type="ECO:0000256" key="3">
    <source>
        <dbReference type="ARBA" id="ARBA00011890"/>
    </source>
</evidence>
<sequence length="239" mass="26381">MAWRCTGATNSALIENMWKNGLIRDPHVKDAFLKVDRAHYAPSMPYEDSPQPIGHSATISAPHMHASAIEHVLSYLVPSTTSPSPRVLDIGSGSGYLTHVMAELVGEKGLVVGLEHIRELQQLGEGNMGKSAEGRVFLESGRVRFRLGDGRKGWVEEPREGEQSEGKGWDVIHVGASAAEVHPELLEQLKAPGCMFIPVDDDNLGYNQHVWRIEKDDKGEITKKKLFGVRYVPLTEAPR</sequence>
<dbReference type="GO" id="GO:0004719">
    <property type="term" value="F:protein-L-isoaspartate (D-aspartate) O-methyltransferase activity"/>
    <property type="evidence" value="ECO:0007669"/>
    <property type="project" value="UniProtKB-EC"/>
</dbReference>
<keyword evidence="7" id="KW-0949">S-adenosyl-L-methionine</keyword>
<dbReference type="Pfam" id="PF01135">
    <property type="entry name" value="PCMT"/>
    <property type="match status" value="1"/>
</dbReference>
<name>A0A8H4XNN7_9HYPO</name>
<dbReference type="PANTHER" id="PTHR11579:SF0">
    <property type="entry name" value="PROTEIN-L-ISOASPARTATE(D-ASPARTATE) O-METHYLTRANSFERASE"/>
    <property type="match status" value="1"/>
</dbReference>
<dbReference type="InterPro" id="IPR029063">
    <property type="entry name" value="SAM-dependent_MTases_sf"/>
</dbReference>
<organism evidence="8 9">
    <name type="scientific">Fusarium zealandicum</name>
    <dbReference type="NCBI Taxonomy" id="1053134"/>
    <lineage>
        <taxon>Eukaryota</taxon>
        <taxon>Fungi</taxon>
        <taxon>Dikarya</taxon>
        <taxon>Ascomycota</taxon>
        <taxon>Pezizomycotina</taxon>
        <taxon>Sordariomycetes</taxon>
        <taxon>Hypocreomycetidae</taxon>
        <taxon>Hypocreales</taxon>
        <taxon>Nectriaceae</taxon>
        <taxon>Fusarium</taxon>
        <taxon>Fusarium staphyleae species complex</taxon>
    </lineage>
</organism>
<evidence type="ECO:0000256" key="7">
    <source>
        <dbReference type="ARBA" id="ARBA00022691"/>
    </source>
</evidence>
<dbReference type="EC" id="2.1.1.77" evidence="3"/>
<comment type="subcellular location">
    <subcellularLocation>
        <location evidence="1">Cytoplasm</location>
    </subcellularLocation>
</comment>
<keyword evidence="6" id="KW-0808">Transferase</keyword>
<reference evidence="8" key="1">
    <citation type="journal article" date="2020" name="BMC Genomics">
        <title>Correction to: Identification and distribution of gene clusters required for synthesis of sphingolipid metabolism inhibitors in diverse species of the filamentous fungus Fusarium.</title>
        <authorList>
            <person name="Kim H.S."/>
            <person name="Lohmar J.M."/>
            <person name="Busman M."/>
            <person name="Brown D.W."/>
            <person name="Naumann T.A."/>
            <person name="Divon H.H."/>
            <person name="Lysoe E."/>
            <person name="Uhlig S."/>
            <person name="Proctor R.H."/>
        </authorList>
    </citation>
    <scope>NUCLEOTIDE SEQUENCE</scope>
    <source>
        <strain evidence="8">NRRL 22465</strain>
    </source>
</reference>
<evidence type="ECO:0000256" key="1">
    <source>
        <dbReference type="ARBA" id="ARBA00004496"/>
    </source>
</evidence>
<dbReference type="GO" id="GO:0032259">
    <property type="term" value="P:methylation"/>
    <property type="evidence" value="ECO:0007669"/>
    <property type="project" value="UniProtKB-KW"/>
</dbReference>
<proteinExistence type="inferred from homology"/>
<dbReference type="PANTHER" id="PTHR11579">
    <property type="entry name" value="PROTEIN-L-ISOASPARTATE O-METHYLTRANSFERASE"/>
    <property type="match status" value="1"/>
</dbReference>
<comment type="caution">
    <text evidence="8">The sequence shown here is derived from an EMBL/GenBank/DDBJ whole genome shotgun (WGS) entry which is preliminary data.</text>
</comment>
<dbReference type="Gene3D" id="3.40.50.150">
    <property type="entry name" value="Vaccinia Virus protein VP39"/>
    <property type="match status" value="1"/>
</dbReference>
<evidence type="ECO:0000256" key="2">
    <source>
        <dbReference type="ARBA" id="ARBA00005369"/>
    </source>
</evidence>
<evidence type="ECO:0000256" key="6">
    <source>
        <dbReference type="ARBA" id="ARBA00022679"/>
    </source>
</evidence>
<keyword evidence="5" id="KW-0489">Methyltransferase</keyword>
<dbReference type="NCBIfam" id="TIGR00080">
    <property type="entry name" value="pimt"/>
    <property type="match status" value="1"/>
</dbReference>
<dbReference type="AlphaFoldDB" id="A0A8H4XNN7"/>
<dbReference type="OrthoDB" id="73890at2759"/>
<dbReference type="SUPFAM" id="SSF53335">
    <property type="entry name" value="S-adenosyl-L-methionine-dependent methyltransferases"/>
    <property type="match status" value="1"/>
</dbReference>
<dbReference type="EMBL" id="JABEYC010000134">
    <property type="protein sequence ID" value="KAF4982111.1"/>
    <property type="molecule type" value="Genomic_DNA"/>
</dbReference>
<dbReference type="Proteomes" id="UP000635477">
    <property type="component" value="Unassembled WGS sequence"/>
</dbReference>
<comment type="similarity">
    <text evidence="2">Belongs to the methyltransferase superfamily. L-isoaspartyl/D-aspartyl protein methyltransferase family.</text>
</comment>
<keyword evidence="9" id="KW-1185">Reference proteome</keyword>
<evidence type="ECO:0000256" key="4">
    <source>
        <dbReference type="ARBA" id="ARBA00022490"/>
    </source>
</evidence>
<evidence type="ECO:0000313" key="8">
    <source>
        <dbReference type="EMBL" id="KAF4982111.1"/>
    </source>
</evidence>
<accession>A0A8H4XNN7</accession>